<evidence type="ECO:0000313" key="2">
    <source>
        <dbReference type="Proteomes" id="UP001302429"/>
    </source>
</evidence>
<keyword evidence="1" id="KW-0614">Plasmid</keyword>
<dbReference type="KEGG" id="acoa:RB602_15165"/>
<protein>
    <submittedName>
        <fullName evidence="1">Uncharacterized protein</fullName>
    </submittedName>
</protein>
<gene>
    <name evidence="1" type="ORF">RB602_15165</name>
</gene>
<geneLocation type="plasmid" evidence="1 2">
    <name>unnamed</name>
</geneLocation>
<dbReference type="AlphaFoldDB" id="A0AA97FA03"/>
<reference evidence="1 2" key="1">
    <citation type="submission" date="2023-10" db="EMBL/GenBank/DDBJ databases">
        <title>Complete genome sequence of a Sphingomonadaceae bacterium.</title>
        <authorList>
            <person name="Yan C."/>
        </authorList>
    </citation>
    <scope>NUCLEOTIDE SEQUENCE [LARGE SCALE GENOMIC DNA]</scope>
    <source>
        <strain evidence="1 2">SCSIO 66989</strain>
        <plasmid evidence="1 2">unnamed</plasmid>
    </source>
</reference>
<dbReference type="RefSeq" id="WP_317084660.1">
    <property type="nucleotide sequence ID" value="NZ_CP136595.1"/>
</dbReference>
<dbReference type="EMBL" id="CP136595">
    <property type="protein sequence ID" value="WOE76723.1"/>
    <property type="molecule type" value="Genomic_DNA"/>
</dbReference>
<sequence length="60" mass="6798">MTDQAEQARMEKVISSLVRSGANPNEAREMTEQYYHEVRRITKLTAPAKLAKYVMIAASI</sequence>
<name>A0AA97FA03_9SPHN</name>
<dbReference type="Proteomes" id="UP001302429">
    <property type="component" value="Plasmid unnamed"/>
</dbReference>
<keyword evidence="2" id="KW-1185">Reference proteome</keyword>
<proteinExistence type="predicted"/>
<organism evidence="1 2">
    <name type="scientific">Alterisphingorhabdus coralli</name>
    <dbReference type="NCBI Taxonomy" id="3071408"/>
    <lineage>
        <taxon>Bacteria</taxon>
        <taxon>Pseudomonadati</taxon>
        <taxon>Pseudomonadota</taxon>
        <taxon>Alphaproteobacteria</taxon>
        <taxon>Sphingomonadales</taxon>
        <taxon>Sphingomonadaceae</taxon>
        <taxon>Alterisphingorhabdus (ex Yan et al. 2024)</taxon>
    </lineage>
</organism>
<accession>A0AA97FA03</accession>
<evidence type="ECO:0000313" key="1">
    <source>
        <dbReference type="EMBL" id="WOE76723.1"/>
    </source>
</evidence>